<dbReference type="CDD" id="cd00009">
    <property type="entry name" value="AAA"/>
    <property type="match status" value="1"/>
</dbReference>
<dbReference type="Pfam" id="PF22608">
    <property type="entry name" value="DNAX_ATPase_lid"/>
    <property type="match status" value="1"/>
</dbReference>
<feature type="domain" description="AAA+ ATPase" evidence="13">
    <location>
        <begin position="38"/>
        <end position="181"/>
    </location>
</feature>
<dbReference type="InterPro" id="IPR008921">
    <property type="entry name" value="DNA_pol3_clamp-load_cplx_C"/>
</dbReference>
<reference evidence="14 15" key="1">
    <citation type="submission" date="2019-08" db="EMBL/GenBank/DDBJ databases">
        <title>In-depth cultivation of the pig gut microbiome towards novel bacterial diversity and tailored functional studies.</title>
        <authorList>
            <person name="Wylensek D."/>
            <person name="Hitch T.C.A."/>
            <person name="Clavel T."/>
        </authorList>
    </citation>
    <scope>NUCLEOTIDE SEQUENCE [LARGE SCALE GENOMIC DNA]</scope>
    <source>
        <strain evidence="14 15">LKV-178-WT-2A</strain>
    </source>
</reference>
<evidence type="ECO:0000256" key="12">
    <source>
        <dbReference type="SAM" id="MobiDB-lite"/>
    </source>
</evidence>
<keyword evidence="15" id="KW-1185">Reference proteome</keyword>
<evidence type="ECO:0000256" key="7">
    <source>
        <dbReference type="ARBA" id="ARBA00022833"/>
    </source>
</evidence>
<dbReference type="InterPro" id="IPR012763">
    <property type="entry name" value="DNA_pol_III_sug/sutau_N"/>
</dbReference>
<dbReference type="FunFam" id="3.40.50.300:FF:000014">
    <property type="entry name" value="DNA polymerase III subunit gamma/tau"/>
    <property type="match status" value="1"/>
</dbReference>
<dbReference type="InterPro" id="IPR001270">
    <property type="entry name" value="ClpA/B"/>
</dbReference>
<keyword evidence="4 11" id="KW-0235">DNA replication</keyword>
<dbReference type="NCBIfam" id="NF011531">
    <property type="entry name" value="PRK14971.1"/>
    <property type="match status" value="1"/>
</dbReference>
<evidence type="ECO:0000313" key="15">
    <source>
        <dbReference type="Proteomes" id="UP000438914"/>
    </source>
</evidence>
<keyword evidence="7" id="KW-0862">Zinc</keyword>
<comment type="caution">
    <text evidence="14">The sequence shown here is derived from an EMBL/GenBank/DDBJ whole genome shotgun (WGS) entry which is preliminary data.</text>
</comment>
<evidence type="ECO:0000256" key="9">
    <source>
        <dbReference type="ARBA" id="ARBA00022932"/>
    </source>
</evidence>
<dbReference type="SUPFAM" id="SSF52540">
    <property type="entry name" value="P-loop containing nucleoside triphosphate hydrolases"/>
    <property type="match status" value="1"/>
</dbReference>
<dbReference type="InterPro" id="IPR003593">
    <property type="entry name" value="AAA+_ATPase"/>
</dbReference>
<evidence type="ECO:0000256" key="1">
    <source>
        <dbReference type="ARBA" id="ARBA00006360"/>
    </source>
</evidence>
<sequence length="612" mass="68113">MSNYIVSARKYRPMTFSSVVGQEALTTTLKNAVKSGKLAHAYLFCGPRGVGKTTCARIFAKAINCENPAEDGEACNQCESCKAFNEGRSMNIFELDAASNNSVDSIKTLMEQTLIPPQNGKYKVFIIDEVHMLSQAAFNAFLKTLEEPPAHVVFILATTEKHKILPTILSRCQIYDFERMTVPRIVNHLKMVAEKEGITYEEQALGVIAEKADGGMRDALSIFDQVASFCQGNITYKGVIEDLNILDSDYYFRMVDLSLENKVSDIMVLLNQIISKGFDGSGVVQGLANHIRNVMMAKDAQTLPLLETSDEQRKRFQEQAAKCPTPFLYRALRILNECDINYRQSSNKRLLVELTLIRVAQITQPDDDSDGAGRSPKMLKNLFKHITKSPANTVPQVTGSVKTNRKPTAHVGAASDAPTTTKQSAAADATIATANAGQPIAASTQQPTMVKGPHLKLSSIGMTFQSMLHPEKKKEEASPLDTPEKTNEEETAKRFTDEELALQWVQMCNRMPQKFVGLASRLKNITPHITDYPNIEAVIDNEIFLSQLNEIKRKICRTMQVTLHNDNIQLTLRLADTATAKKVFTKREVFDNLRKENPAFEKLRVSLGLELS</sequence>
<dbReference type="FunFam" id="1.10.8.60:FF:000013">
    <property type="entry name" value="DNA polymerase III subunit gamma/tau"/>
    <property type="match status" value="1"/>
</dbReference>
<comment type="function">
    <text evidence="11">DNA polymerase III is a complex, multichain enzyme responsible for most of the replicative synthesis in bacteria. This DNA polymerase also exhibits 3' to 5' exonuclease activity.</text>
</comment>
<feature type="region of interest" description="Disordered" evidence="12">
    <location>
        <begin position="393"/>
        <end position="426"/>
    </location>
</feature>
<dbReference type="PANTHER" id="PTHR11669:SF0">
    <property type="entry name" value="PROTEIN STICHEL-LIKE 2"/>
    <property type="match status" value="1"/>
</dbReference>
<evidence type="ECO:0000256" key="5">
    <source>
        <dbReference type="ARBA" id="ARBA00022723"/>
    </source>
</evidence>
<evidence type="ECO:0000256" key="10">
    <source>
        <dbReference type="ARBA" id="ARBA00049244"/>
    </source>
</evidence>
<dbReference type="Gene3D" id="3.40.50.300">
    <property type="entry name" value="P-loop containing nucleotide triphosphate hydrolases"/>
    <property type="match status" value="1"/>
</dbReference>
<dbReference type="Pfam" id="PF13177">
    <property type="entry name" value="DNA_pol3_delta2"/>
    <property type="match status" value="1"/>
</dbReference>
<evidence type="ECO:0000256" key="8">
    <source>
        <dbReference type="ARBA" id="ARBA00022840"/>
    </source>
</evidence>
<comment type="similarity">
    <text evidence="1 11">Belongs to the DnaX/STICHEL family.</text>
</comment>
<evidence type="ECO:0000256" key="4">
    <source>
        <dbReference type="ARBA" id="ARBA00022705"/>
    </source>
</evidence>
<accession>A0A7K0KEC6</accession>
<proteinExistence type="inferred from homology"/>
<gene>
    <name evidence="11" type="primary">dnaX</name>
    <name evidence="14" type="ORF">FYJ73_05930</name>
</gene>
<dbReference type="Pfam" id="PF12169">
    <property type="entry name" value="DNA_pol3_gamma3"/>
    <property type="match status" value="1"/>
</dbReference>
<dbReference type="EMBL" id="VUNG01000010">
    <property type="protein sequence ID" value="MST84208.1"/>
    <property type="molecule type" value="Genomic_DNA"/>
</dbReference>
<evidence type="ECO:0000256" key="3">
    <source>
        <dbReference type="ARBA" id="ARBA00022695"/>
    </source>
</evidence>
<dbReference type="InterPro" id="IPR045085">
    <property type="entry name" value="HLD_clamp_pol_III_gamma_tau"/>
</dbReference>
<dbReference type="NCBIfam" id="NF004046">
    <property type="entry name" value="PRK05563.1"/>
    <property type="match status" value="1"/>
</dbReference>
<dbReference type="GO" id="GO:0003677">
    <property type="term" value="F:DNA binding"/>
    <property type="evidence" value="ECO:0007669"/>
    <property type="project" value="InterPro"/>
</dbReference>
<name>A0A7K0KEC6_9BACT</name>
<dbReference type="Gene3D" id="1.10.8.60">
    <property type="match status" value="1"/>
</dbReference>
<feature type="region of interest" description="Disordered" evidence="12">
    <location>
        <begin position="469"/>
        <end position="494"/>
    </location>
</feature>
<dbReference type="RefSeq" id="WP_154533787.1">
    <property type="nucleotide sequence ID" value="NZ_VUNG01000010.1"/>
</dbReference>
<comment type="subunit">
    <text evidence="11">DNA polymerase III contains a core (composed of alpha, epsilon and theta chains) that associates with a tau subunit. This core dimerizes to form the POLIII' complex. PolIII' associates with the gamma complex (composed of gamma, delta, delta', psi and chi chains) and with the beta chain to form the complete DNA polymerase III complex.</text>
</comment>
<dbReference type="CDD" id="cd18137">
    <property type="entry name" value="HLD_clamp_pol_III_gamma_tau"/>
    <property type="match status" value="1"/>
</dbReference>
<dbReference type="GO" id="GO:0006261">
    <property type="term" value="P:DNA-templated DNA replication"/>
    <property type="evidence" value="ECO:0007669"/>
    <property type="project" value="TreeGrafter"/>
</dbReference>
<evidence type="ECO:0000256" key="2">
    <source>
        <dbReference type="ARBA" id="ARBA00022679"/>
    </source>
</evidence>
<keyword evidence="8 11" id="KW-0067">ATP-binding</keyword>
<feature type="compositionally biased region" description="Polar residues" evidence="12">
    <location>
        <begin position="393"/>
        <end position="402"/>
    </location>
</feature>
<dbReference type="Gene3D" id="1.20.272.10">
    <property type="match status" value="1"/>
</dbReference>
<keyword evidence="9 11" id="KW-0239">DNA-directed DNA polymerase</keyword>
<evidence type="ECO:0000313" key="14">
    <source>
        <dbReference type="EMBL" id="MST84208.1"/>
    </source>
</evidence>
<dbReference type="InterPro" id="IPR050238">
    <property type="entry name" value="DNA_Rep/Repair_Clamp_Loader"/>
</dbReference>
<dbReference type="GO" id="GO:0046872">
    <property type="term" value="F:metal ion binding"/>
    <property type="evidence" value="ECO:0007669"/>
    <property type="project" value="UniProtKB-KW"/>
</dbReference>
<evidence type="ECO:0000256" key="11">
    <source>
        <dbReference type="RuleBase" id="RU364063"/>
    </source>
</evidence>
<dbReference type="EC" id="2.7.7.7" evidence="11"/>
<dbReference type="GO" id="GO:0005524">
    <property type="term" value="F:ATP binding"/>
    <property type="evidence" value="ECO:0007669"/>
    <property type="project" value="UniProtKB-KW"/>
</dbReference>
<dbReference type="InterPro" id="IPR022754">
    <property type="entry name" value="DNA_pol_III_gamma-3"/>
</dbReference>
<keyword evidence="2 11" id="KW-0808">Transferase</keyword>
<evidence type="ECO:0000256" key="6">
    <source>
        <dbReference type="ARBA" id="ARBA00022741"/>
    </source>
</evidence>
<dbReference type="InterPro" id="IPR027417">
    <property type="entry name" value="P-loop_NTPase"/>
</dbReference>
<keyword evidence="6 11" id="KW-0547">Nucleotide-binding</keyword>
<keyword evidence="3 11" id="KW-0548">Nucleotidyltransferase</keyword>
<dbReference type="AlphaFoldDB" id="A0A7K0KEC6"/>
<comment type="catalytic activity">
    <reaction evidence="10 11">
        <text>DNA(n) + a 2'-deoxyribonucleoside 5'-triphosphate = DNA(n+1) + diphosphate</text>
        <dbReference type="Rhea" id="RHEA:22508"/>
        <dbReference type="Rhea" id="RHEA-COMP:17339"/>
        <dbReference type="Rhea" id="RHEA-COMP:17340"/>
        <dbReference type="ChEBI" id="CHEBI:33019"/>
        <dbReference type="ChEBI" id="CHEBI:61560"/>
        <dbReference type="ChEBI" id="CHEBI:173112"/>
        <dbReference type="EC" id="2.7.7.7"/>
    </reaction>
</comment>
<dbReference type="GO" id="GO:0009360">
    <property type="term" value="C:DNA polymerase III complex"/>
    <property type="evidence" value="ECO:0007669"/>
    <property type="project" value="InterPro"/>
</dbReference>
<evidence type="ECO:0000259" key="13">
    <source>
        <dbReference type="SMART" id="SM00382"/>
    </source>
</evidence>
<dbReference type="SUPFAM" id="SSF48019">
    <property type="entry name" value="post-AAA+ oligomerization domain-like"/>
    <property type="match status" value="1"/>
</dbReference>
<dbReference type="Proteomes" id="UP000438914">
    <property type="component" value="Unassembled WGS sequence"/>
</dbReference>
<protein>
    <recommendedName>
        <fullName evidence="11">DNA polymerase III subunit gamma/tau</fullName>
        <ecNumber evidence="11">2.7.7.7</ecNumber>
    </recommendedName>
</protein>
<keyword evidence="5" id="KW-0479">Metal-binding</keyword>
<organism evidence="14 15">
    <name type="scientific">Hallella mizrahii</name>
    <dbReference type="NCBI Taxonomy" id="2606637"/>
    <lineage>
        <taxon>Bacteria</taxon>
        <taxon>Pseudomonadati</taxon>
        <taxon>Bacteroidota</taxon>
        <taxon>Bacteroidia</taxon>
        <taxon>Bacteroidales</taxon>
        <taxon>Prevotellaceae</taxon>
        <taxon>Hallella</taxon>
    </lineage>
</organism>
<dbReference type="PANTHER" id="PTHR11669">
    <property type="entry name" value="REPLICATION FACTOR C / DNA POLYMERASE III GAMMA-TAU SUBUNIT"/>
    <property type="match status" value="1"/>
</dbReference>
<dbReference type="NCBIfam" id="TIGR02397">
    <property type="entry name" value="dnaX_nterm"/>
    <property type="match status" value="1"/>
</dbReference>
<dbReference type="GO" id="GO:0003887">
    <property type="term" value="F:DNA-directed DNA polymerase activity"/>
    <property type="evidence" value="ECO:0007669"/>
    <property type="project" value="UniProtKB-KW"/>
</dbReference>
<dbReference type="PRINTS" id="PR00300">
    <property type="entry name" value="CLPPROTEASEA"/>
</dbReference>
<dbReference type="SMART" id="SM00382">
    <property type="entry name" value="AAA"/>
    <property type="match status" value="1"/>
</dbReference>